<keyword evidence="10" id="KW-1185">Reference proteome</keyword>
<accession>A0A1Q2HMZ3</accession>
<keyword evidence="4 6" id="KW-0460">Magnesium</keyword>
<keyword evidence="2 6" id="KW-0479">Metal-binding</keyword>
<evidence type="ECO:0000313" key="10">
    <source>
        <dbReference type="Proteomes" id="UP000188273"/>
    </source>
</evidence>
<organism evidence="9 10">
    <name type="scientific">Sedimentisphaera cyanobacteriorum</name>
    <dbReference type="NCBI Taxonomy" id="1940790"/>
    <lineage>
        <taxon>Bacteria</taxon>
        <taxon>Pseudomonadati</taxon>
        <taxon>Planctomycetota</taxon>
        <taxon>Phycisphaerae</taxon>
        <taxon>Sedimentisphaerales</taxon>
        <taxon>Sedimentisphaeraceae</taxon>
        <taxon>Sedimentisphaera</taxon>
    </lineage>
</organism>
<feature type="binding site" evidence="6">
    <location>
        <position position="7"/>
    </location>
    <ligand>
        <name>Mg(2+)</name>
        <dbReference type="ChEBI" id="CHEBI:18420"/>
        <label>1</label>
    </ligand>
</feature>
<feature type="binding site" evidence="6">
    <location>
        <position position="147"/>
    </location>
    <ligand>
        <name>Mg(2+)</name>
        <dbReference type="ChEBI" id="CHEBI:18420"/>
        <label>1</label>
    </ligand>
</feature>
<dbReference type="AlphaFoldDB" id="A0A1Q2HMZ3"/>
<gene>
    <name evidence="9" type="primary">xthA</name>
    <name evidence="9" type="ORF">L21SP3_00702</name>
</gene>
<evidence type="ECO:0000256" key="3">
    <source>
        <dbReference type="ARBA" id="ARBA00022801"/>
    </source>
</evidence>
<dbReference type="SUPFAM" id="SSF56219">
    <property type="entry name" value="DNase I-like"/>
    <property type="match status" value="1"/>
</dbReference>
<dbReference type="GO" id="GO:0008311">
    <property type="term" value="F:double-stranded DNA 3'-5' DNA exonuclease activity"/>
    <property type="evidence" value="ECO:0007669"/>
    <property type="project" value="UniProtKB-EC"/>
</dbReference>
<feature type="active site" description="Proton acceptor" evidence="5">
    <location>
        <position position="246"/>
    </location>
</feature>
<evidence type="ECO:0000256" key="1">
    <source>
        <dbReference type="ARBA" id="ARBA00007092"/>
    </source>
</evidence>
<feature type="site" description="Important for catalytic activity" evidence="7">
    <location>
        <position position="216"/>
    </location>
</feature>
<evidence type="ECO:0000256" key="4">
    <source>
        <dbReference type="ARBA" id="ARBA00022842"/>
    </source>
</evidence>
<protein>
    <submittedName>
        <fullName evidence="9">Exodeoxyribonuclease III</fullName>
        <ecNumber evidence="9">3.1.11.2</ecNumber>
    </submittedName>
</protein>
<dbReference type="GO" id="GO:0006281">
    <property type="term" value="P:DNA repair"/>
    <property type="evidence" value="ECO:0007669"/>
    <property type="project" value="InterPro"/>
</dbReference>
<evidence type="ECO:0000313" key="9">
    <source>
        <dbReference type="EMBL" id="AQQ08909.1"/>
    </source>
</evidence>
<dbReference type="InterPro" id="IPR004808">
    <property type="entry name" value="AP_endonuc_1"/>
</dbReference>
<dbReference type="EMBL" id="CP019633">
    <property type="protein sequence ID" value="AQQ08909.1"/>
    <property type="molecule type" value="Genomic_DNA"/>
</dbReference>
<dbReference type="OrthoDB" id="9803914at2"/>
<dbReference type="Gene3D" id="3.60.10.10">
    <property type="entry name" value="Endonuclease/exonuclease/phosphatase"/>
    <property type="match status" value="1"/>
</dbReference>
<dbReference type="GO" id="GO:0004519">
    <property type="term" value="F:endonuclease activity"/>
    <property type="evidence" value="ECO:0007669"/>
    <property type="project" value="InterPro"/>
</dbReference>
<name>A0A1Q2HMZ3_9BACT</name>
<dbReference type="CDD" id="cd09086">
    <property type="entry name" value="ExoIII-like_AP-endo"/>
    <property type="match status" value="1"/>
</dbReference>
<dbReference type="STRING" id="1940790.L21SP3_00702"/>
<comment type="cofactor">
    <cofactor evidence="6">
        <name>Mg(2+)</name>
        <dbReference type="ChEBI" id="CHEBI:18420"/>
    </cofactor>
    <cofactor evidence="6">
        <name>Mn(2+)</name>
        <dbReference type="ChEBI" id="CHEBI:29035"/>
    </cofactor>
    <text evidence="6">Probably binds two magnesium or manganese ions per subunit.</text>
</comment>
<dbReference type="PANTHER" id="PTHR43250">
    <property type="entry name" value="EXODEOXYRIBONUCLEASE III"/>
    <property type="match status" value="1"/>
</dbReference>
<feature type="active site" description="Proton donor/acceptor" evidence="5">
    <location>
        <position position="145"/>
    </location>
</feature>
<dbReference type="NCBIfam" id="TIGR00195">
    <property type="entry name" value="exoDNase_III"/>
    <property type="match status" value="1"/>
</dbReference>
<evidence type="ECO:0000259" key="8">
    <source>
        <dbReference type="Pfam" id="PF03372"/>
    </source>
</evidence>
<feature type="binding site" evidence="6">
    <location>
        <position position="245"/>
    </location>
    <ligand>
        <name>Mg(2+)</name>
        <dbReference type="ChEBI" id="CHEBI:18420"/>
        <label>1</label>
    </ligand>
</feature>
<dbReference type="InterPro" id="IPR020847">
    <property type="entry name" value="AP_endonuclease_F1_BS"/>
</dbReference>
<keyword evidence="3 9" id="KW-0378">Hydrolase</keyword>
<dbReference type="PANTHER" id="PTHR43250:SF2">
    <property type="entry name" value="EXODEOXYRIBONUCLEASE III"/>
    <property type="match status" value="1"/>
</dbReference>
<feature type="binding site" evidence="6">
    <location>
        <position position="246"/>
    </location>
    <ligand>
        <name>Mg(2+)</name>
        <dbReference type="ChEBI" id="CHEBI:18420"/>
        <label>1</label>
    </ligand>
</feature>
<dbReference type="Pfam" id="PF03372">
    <property type="entry name" value="Exo_endo_phos"/>
    <property type="match status" value="1"/>
</dbReference>
<dbReference type="NCBIfam" id="TIGR00633">
    <property type="entry name" value="xth"/>
    <property type="match status" value="1"/>
</dbReference>
<evidence type="ECO:0000256" key="7">
    <source>
        <dbReference type="PIRSR" id="PIRSR604808-3"/>
    </source>
</evidence>
<dbReference type="InterPro" id="IPR005135">
    <property type="entry name" value="Endo/exonuclease/phosphatase"/>
</dbReference>
<dbReference type="EC" id="3.1.11.2" evidence="9"/>
<dbReference type="PROSITE" id="PS00726">
    <property type="entry name" value="AP_NUCLEASE_F1_1"/>
    <property type="match status" value="1"/>
</dbReference>
<keyword evidence="6" id="KW-0464">Manganese</keyword>
<dbReference type="GO" id="GO:0046872">
    <property type="term" value="F:metal ion binding"/>
    <property type="evidence" value="ECO:0007669"/>
    <property type="project" value="UniProtKB-KW"/>
</dbReference>
<dbReference type="InterPro" id="IPR037493">
    <property type="entry name" value="ExoIII-like"/>
</dbReference>
<feature type="site" description="Interaction with DNA substrate" evidence="7">
    <location>
        <position position="246"/>
    </location>
</feature>
<feature type="site" description="Transition state stabilizer" evidence="7">
    <location>
        <position position="147"/>
    </location>
</feature>
<proteinExistence type="inferred from homology"/>
<dbReference type="Proteomes" id="UP000188273">
    <property type="component" value="Chromosome"/>
</dbReference>
<comment type="similarity">
    <text evidence="1">Belongs to the DNA repair enzymes AP/ExoA family.</text>
</comment>
<sequence precursor="true">MLTATFNANSIRTRKEIIKDWLTEKKPDILCIQETKVQDKDFPTSFFEDIGYNVYFSGQKSYNGVAVLSLQEALKVEYGLDSEPEDKSRLVYAEFPDIHIVNTYIPQGSSPESDKFQYKLEWYQRLKAFFSRKFTPQDNVLWLGDMNVAPEKIDVHNPEGLLGHVCFREETWNAFKDVMSWGFTDILRKHYPEDIIYTFWDYRAGSFPNNKGWRIDHILATAPLAEKSVKCFVDLEPRKKNKPSDHTFLAAEFDI</sequence>
<dbReference type="PROSITE" id="PS51435">
    <property type="entry name" value="AP_NUCLEASE_F1_4"/>
    <property type="match status" value="1"/>
</dbReference>
<dbReference type="KEGG" id="pbu:L21SP3_00702"/>
<evidence type="ECO:0000256" key="5">
    <source>
        <dbReference type="PIRSR" id="PIRSR604808-1"/>
    </source>
</evidence>
<dbReference type="InterPro" id="IPR036691">
    <property type="entry name" value="Endo/exonu/phosph_ase_sf"/>
</dbReference>
<evidence type="ECO:0000256" key="2">
    <source>
        <dbReference type="ARBA" id="ARBA00022723"/>
    </source>
</evidence>
<feature type="binding site" evidence="6">
    <location>
        <position position="34"/>
    </location>
    <ligand>
        <name>Mg(2+)</name>
        <dbReference type="ChEBI" id="CHEBI:18420"/>
        <label>1</label>
    </ligand>
</feature>
<feature type="binding site" evidence="6">
    <location>
        <position position="145"/>
    </location>
    <ligand>
        <name>Mg(2+)</name>
        <dbReference type="ChEBI" id="CHEBI:18420"/>
        <label>1</label>
    </ligand>
</feature>
<feature type="active site" evidence="5">
    <location>
        <position position="104"/>
    </location>
</feature>
<reference evidence="10" key="1">
    <citation type="submission" date="2017-02" db="EMBL/GenBank/DDBJ databases">
        <title>Comparative genomics and description of representatives of a novel lineage of planctomycetes thriving in anoxic sediments.</title>
        <authorList>
            <person name="Spring S."/>
            <person name="Bunk B."/>
            <person name="Sproer C."/>
            <person name="Klenk H.-P."/>
        </authorList>
    </citation>
    <scope>NUCLEOTIDE SEQUENCE [LARGE SCALE GENOMIC DNA]</scope>
    <source>
        <strain evidence="10">L21-RPul-D3</strain>
    </source>
</reference>
<dbReference type="GO" id="GO:0003677">
    <property type="term" value="F:DNA binding"/>
    <property type="evidence" value="ECO:0007669"/>
    <property type="project" value="InterPro"/>
</dbReference>
<evidence type="ECO:0000256" key="6">
    <source>
        <dbReference type="PIRSR" id="PIRSR604808-2"/>
    </source>
</evidence>
<dbReference type="RefSeq" id="WP_077539375.1">
    <property type="nucleotide sequence ID" value="NZ_CP019633.1"/>
</dbReference>
<feature type="domain" description="Endonuclease/exonuclease/phosphatase" evidence="8">
    <location>
        <begin position="4"/>
        <end position="246"/>
    </location>
</feature>